<dbReference type="STRING" id="39966.A0A369JBU6"/>
<dbReference type="CDD" id="cd00305">
    <property type="entry name" value="Cu-Zn_Superoxide_Dismutase"/>
    <property type="match status" value="1"/>
</dbReference>
<dbReference type="GO" id="GO:0005507">
    <property type="term" value="F:copper ion binding"/>
    <property type="evidence" value="ECO:0007669"/>
    <property type="project" value="InterPro"/>
</dbReference>
<evidence type="ECO:0000256" key="1">
    <source>
        <dbReference type="ARBA" id="ARBA00010457"/>
    </source>
</evidence>
<evidence type="ECO:0000256" key="3">
    <source>
        <dbReference type="ARBA" id="ARBA00022833"/>
    </source>
</evidence>
<comment type="similarity">
    <text evidence="1 7">Belongs to the Cu-Zn superoxide dismutase family.</text>
</comment>
<gene>
    <name evidence="10" type="primary">SOD1</name>
    <name evidence="10" type="ORF">Hypma_000696</name>
</gene>
<evidence type="ECO:0000313" key="10">
    <source>
        <dbReference type="EMBL" id="RDB18087.1"/>
    </source>
</evidence>
<dbReference type="EMBL" id="LUEZ02000107">
    <property type="protein sequence ID" value="RDB18087.1"/>
    <property type="molecule type" value="Genomic_DNA"/>
</dbReference>
<comment type="caution">
    <text evidence="10">The sequence shown here is derived from an EMBL/GenBank/DDBJ whole genome shotgun (WGS) entry which is preliminary data.</text>
</comment>
<dbReference type="OrthoDB" id="2015551at2759"/>
<feature type="domain" description="Superoxide dismutase copper/zinc binding" evidence="9">
    <location>
        <begin position="64"/>
        <end position="200"/>
    </location>
</feature>
<organism evidence="10 11">
    <name type="scientific">Hypsizygus marmoreus</name>
    <name type="common">White beech mushroom</name>
    <name type="synonym">Agaricus marmoreus</name>
    <dbReference type="NCBI Taxonomy" id="39966"/>
    <lineage>
        <taxon>Eukaryota</taxon>
        <taxon>Fungi</taxon>
        <taxon>Dikarya</taxon>
        <taxon>Basidiomycota</taxon>
        <taxon>Agaricomycotina</taxon>
        <taxon>Agaricomycetes</taxon>
        <taxon>Agaricomycetidae</taxon>
        <taxon>Agaricales</taxon>
        <taxon>Tricholomatineae</taxon>
        <taxon>Lyophyllaceae</taxon>
        <taxon>Hypsizygus</taxon>
    </lineage>
</organism>
<protein>
    <recommendedName>
        <fullName evidence="7">Superoxide dismutase [Cu-Zn]</fullName>
        <ecNumber evidence="7">1.15.1.1</ecNumber>
    </recommendedName>
</protein>
<dbReference type="Pfam" id="PF00080">
    <property type="entry name" value="Sod_Cu"/>
    <property type="match status" value="1"/>
</dbReference>
<dbReference type="EC" id="1.15.1.1" evidence="7"/>
<reference evidence="10" key="1">
    <citation type="submission" date="2018-04" db="EMBL/GenBank/DDBJ databases">
        <title>Whole genome sequencing of Hypsizygus marmoreus.</title>
        <authorList>
            <person name="Choi I.-G."/>
            <person name="Min B."/>
            <person name="Kim J.-G."/>
            <person name="Kim S."/>
            <person name="Oh Y.-L."/>
            <person name="Kong W.-S."/>
            <person name="Park H."/>
            <person name="Jeong J."/>
            <person name="Song E.-S."/>
        </authorList>
    </citation>
    <scope>NUCLEOTIDE SEQUENCE [LARGE SCALE GENOMIC DNA]</scope>
    <source>
        <strain evidence="10">51987-8</strain>
    </source>
</reference>
<dbReference type="Proteomes" id="UP000076154">
    <property type="component" value="Unassembled WGS sequence"/>
</dbReference>
<dbReference type="InParanoid" id="A0A369JBU6"/>
<comment type="catalytic activity">
    <reaction evidence="7">
        <text>2 superoxide + 2 H(+) = H2O2 + O2</text>
        <dbReference type="Rhea" id="RHEA:20696"/>
        <dbReference type="ChEBI" id="CHEBI:15378"/>
        <dbReference type="ChEBI" id="CHEBI:15379"/>
        <dbReference type="ChEBI" id="CHEBI:16240"/>
        <dbReference type="ChEBI" id="CHEBI:18421"/>
        <dbReference type="EC" id="1.15.1.1"/>
    </reaction>
</comment>
<dbReference type="FunFam" id="2.60.40.200:FF:000001">
    <property type="entry name" value="Superoxide dismutase [Cu-Zn]"/>
    <property type="match status" value="1"/>
</dbReference>
<dbReference type="InterPro" id="IPR018152">
    <property type="entry name" value="SOD_Cu/Zn_BS"/>
</dbReference>
<keyword evidence="5 7" id="KW-0560">Oxidoreductase</keyword>
<dbReference type="InterPro" id="IPR036423">
    <property type="entry name" value="SOD-like_Cu/Zn_dom_sf"/>
</dbReference>
<comment type="function">
    <text evidence="7">Destroys radicals which are normally produced within the cells and which are toxic to biological systems.</text>
</comment>
<proteinExistence type="inferred from homology"/>
<keyword evidence="8" id="KW-1133">Transmembrane helix</keyword>
<keyword evidence="2 7" id="KW-0479">Metal-binding</keyword>
<evidence type="ECO:0000256" key="7">
    <source>
        <dbReference type="RuleBase" id="RU000393"/>
    </source>
</evidence>
<comment type="cofactor">
    <cofactor evidence="7">
        <name>Cu cation</name>
        <dbReference type="ChEBI" id="CHEBI:23378"/>
    </cofactor>
    <text evidence="7">Binds 1 copper ion per subunit.</text>
</comment>
<keyword evidence="11" id="KW-1185">Reference proteome</keyword>
<dbReference type="InterPro" id="IPR001424">
    <property type="entry name" value="SOD_Cu_Zn_dom"/>
</dbReference>
<keyword evidence="8" id="KW-0472">Membrane</keyword>
<keyword evidence="6 7" id="KW-0186">Copper</keyword>
<evidence type="ECO:0000256" key="6">
    <source>
        <dbReference type="ARBA" id="ARBA00023008"/>
    </source>
</evidence>
<name>A0A369JBU6_HYPMA</name>
<keyword evidence="4" id="KW-0049">Antioxidant</keyword>
<dbReference type="SUPFAM" id="SSF49329">
    <property type="entry name" value="Cu,Zn superoxide dismutase-like"/>
    <property type="match status" value="1"/>
</dbReference>
<dbReference type="PANTHER" id="PTHR10003">
    <property type="entry name" value="SUPEROXIDE DISMUTASE CU-ZN -RELATED"/>
    <property type="match status" value="1"/>
</dbReference>
<evidence type="ECO:0000313" key="11">
    <source>
        <dbReference type="Proteomes" id="UP000076154"/>
    </source>
</evidence>
<dbReference type="InterPro" id="IPR024134">
    <property type="entry name" value="SOD_Cu/Zn_/chaperone"/>
</dbReference>
<dbReference type="PRINTS" id="PR00068">
    <property type="entry name" value="CUZNDISMTASE"/>
</dbReference>
<evidence type="ECO:0000256" key="5">
    <source>
        <dbReference type="ARBA" id="ARBA00023002"/>
    </source>
</evidence>
<evidence type="ECO:0000256" key="4">
    <source>
        <dbReference type="ARBA" id="ARBA00022862"/>
    </source>
</evidence>
<comment type="cofactor">
    <cofactor evidence="7">
        <name>Zn(2+)</name>
        <dbReference type="ChEBI" id="CHEBI:29105"/>
    </cofactor>
    <text evidence="7">Binds 1 zinc ion per subunit.</text>
</comment>
<evidence type="ECO:0000256" key="2">
    <source>
        <dbReference type="ARBA" id="ARBA00022723"/>
    </source>
</evidence>
<keyword evidence="3 7" id="KW-0862">Zinc</keyword>
<feature type="transmembrane region" description="Helical" evidence="8">
    <location>
        <begin position="20"/>
        <end position="40"/>
    </location>
</feature>
<accession>A0A369JBU6</accession>
<dbReference type="GO" id="GO:0004784">
    <property type="term" value="F:superoxide dismutase activity"/>
    <property type="evidence" value="ECO:0007669"/>
    <property type="project" value="UniProtKB-EC"/>
</dbReference>
<keyword evidence="8" id="KW-0812">Transmembrane</keyword>
<dbReference type="PROSITE" id="PS00087">
    <property type="entry name" value="SOD_CU_ZN_1"/>
    <property type="match status" value="1"/>
</dbReference>
<evidence type="ECO:0000256" key="8">
    <source>
        <dbReference type="SAM" id="Phobius"/>
    </source>
</evidence>
<sequence length="204" mass="21152">MDSFSDNKSTKAPRSRVDNLVRAAFVILGVFVGFSLLSWWKGDSPPPPALITKAVVVLSGSSNVTGIVTFYQSEFRGPVTVRGELKNLDSNALRGFHVHHAGDLTNGCLSAGAHYNPFGKTHGAPTDKARHVGDLGNIQTNGAGEATFTIKDSQLSLNGPLSILGRAIVVHAGTDDLGKGGNEESLKTGNAGGRAACGVIGISS</sequence>
<dbReference type="FunCoup" id="A0A369JBU6">
    <property type="interactions" value="181"/>
</dbReference>
<dbReference type="AlphaFoldDB" id="A0A369JBU6"/>
<dbReference type="PROSITE" id="PS00332">
    <property type="entry name" value="SOD_CU_ZN_2"/>
    <property type="match status" value="1"/>
</dbReference>
<dbReference type="Gene3D" id="2.60.40.200">
    <property type="entry name" value="Superoxide dismutase, copper/zinc binding domain"/>
    <property type="match status" value="1"/>
</dbReference>
<evidence type="ECO:0000259" key="9">
    <source>
        <dbReference type="Pfam" id="PF00080"/>
    </source>
</evidence>